<dbReference type="Pfam" id="PF00450">
    <property type="entry name" value="Peptidase_S10"/>
    <property type="match status" value="1"/>
</dbReference>
<dbReference type="GO" id="GO:0004185">
    <property type="term" value="F:serine-type carboxypeptidase activity"/>
    <property type="evidence" value="ECO:0007669"/>
    <property type="project" value="UniProtKB-UniRule"/>
</dbReference>
<dbReference type="GO" id="GO:0000324">
    <property type="term" value="C:fungal-type vacuole"/>
    <property type="evidence" value="ECO:0007669"/>
    <property type="project" value="TreeGrafter"/>
</dbReference>
<keyword evidence="5" id="KW-0325">Glycoprotein</keyword>
<dbReference type="AlphaFoldDB" id="A0A0W0FN90"/>
<reference evidence="7 8" key="1">
    <citation type="submission" date="2015-12" db="EMBL/GenBank/DDBJ databases">
        <title>Draft genome sequence of Moniliophthora roreri, the causal agent of frosty pod rot of cacao.</title>
        <authorList>
            <person name="Aime M.C."/>
            <person name="Diaz-Valderrama J.R."/>
            <person name="Kijpornyongpan T."/>
            <person name="Phillips-Mora W."/>
        </authorList>
    </citation>
    <scope>NUCLEOTIDE SEQUENCE [LARGE SCALE GENOMIC DNA]</scope>
    <source>
        <strain evidence="7 8">MCA 2952</strain>
    </source>
</reference>
<dbReference type="PROSITE" id="PS00131">
    <property type="entry name" value="CARBOXYPEPT_SER_SER"/>
    <property type="match status" value="1"/>
</dbReference>
<dbReference type="InterPro" id="IPR029058">
    <property type="entry name" value="AB_hydrolase_fold"/>
</dbReference>
<evidence type="ECO:0000256" key="2">
    <source>
        <dbReference type="ARBA" id="ARBA00022645"/>
    </source>
</evidence>
<dbReference type="PRINTS" id="PR00724">
    <property type="entry name" value="CRBOXYPTASEC"/>
</dbReference>
<organism evidence="7 8">
    <name type="scientific">Moniliophthora roreri</name>
    <name type="common">Frosty pod rot fungus</name>
    <name type="synonym">Monilia roreri</name>
    <dbReference type="NCBI Taxonomy" id="221103"/>
    <lineage>
        <taxon>Eukaryota</taxon>
        <taxon>Fungi</taxon>
        <taxon>Dikarya</taxon>
        <taxon>Basidiomycota</taxon>
        <taxon>Agaricomycotina</taxon>
        <taxon>Agaricomycetes</taxon>
        <taxon>Agaricomycetidae</taxon>
        <taxon>Agaricales</taxon>
        <taxon>Marasmiineae</taxon>
        <taxon>Marasmiaceae</taxon>
        <taxon>Moniliophthora</taxon>
    </lineage>
</organism>
<dbReference type="EMBL" id="LATX01001820">
    <property type="protein sequence ID" value="KTB37761.1"/>
    <property type="molecule type" value="Genomic_DNA"/>
</dbReference>
<dbReference type="InterPro" id="IPR018202">
    <property type="entry name" value="Ser_caboxypep_ser_AS"/>
</dbReference>
<keyword evidence="3 6" id="KW-0645">Protease</keyword>
<evidence type="ECO:0000313" key="7">
    <source>
        <dbReference type="EMBL" id="KTB37761.1"/>
    </source>
</evidence>
<dbReference type="PANTHER" id="PTHR11802">
    <property type="entry name" value="SERINE PROTEASE FAMILY S10 SERINE CARBOXYPEPTIDASE"/>
    <property type="match status" value="1"/>
</dbReference>
<keyword evidence="6" id="KW-0732">Signal</keyword>
<gene>
    <name evidence="7" type="ORF">WG66_9659</name>
</gene>
<dbReference type="GO" id="GO:0006508">
    <property type="term" value="P:proteolysis"/>
    <property type="evidence" value="ECO:0007669"/>
    <property type="project" value="UniProtKB-KW"/>
</dbReference>
<evidence type="ECO:0000256" key="1">
    <source>
        <dbReference type="ARBA" id="ARBA00009431"/>
    </source>
</evidence>
<dbReference type="SUPFAM" id="SSF53474">
    <property type="entry name" value="alpha/beta-Hydrolases"/>
    <property type="match status" value="1"/>
</dbReference>
<dbReference type="InterPro" id="IPR001563">
    <property type="entry name" value="Peptidase_S10"/>
</dbReference>
<evidence type="ECO:0000256" key="3">
    <source>
        <dbReference type="ARBA" id="ARBA00022670"/>
    </source>
</evidence>
<keyword evidence="2 6" id="KW-0121">Carboxypeptidase</keyword>
<feature type="signal peptide" evidence="6">
    <location>
        <begin position="1"/>
        <end position="16"/>
    </location>
</feature>
<accession>A0A0W0FN90</accession>
<comment type="similarity">
    <text evidence="1 6">Belongs to the peptidase S10 family.</text>
</comment>
<sequence>MKCSIVLSALLSIAFAVPAPEQHVLDNNQNPIKIVEDIGDAILRRKTGLGKWFNDGKEYIEQNGLLYELVPHSSFNEHQLRVTEPKLCDPEVKQYSGYLDISRTKHLFFWFFEARNSPENAPVILWLNGGPGCASTGIGLYYELGPCNIADYGLSTIRNPYSWNNNANIIFLDQPVEVGFSYDEDGVTVDTSPAGAKDVYAFLQLFFKRFPEYSALPFHIAAESYGGVYAPNIANVVYKQNKRLFRDRDTTKKHINLASVILANAESDPKIQQGSVADYVCDGPYAIFDPQGQACADLRLKIKECQRQIDSCYNYPSRSTCAQASLYCMTHITEPLLSVSNICAGILR</sequence>
<proteinExistence type="inferred from homology"/>
<dbReference type="Gene3D" id="3.40.50.1820">
    <property type="entry name" value="alpha/beta hydrolase"/>
    <property type="match status" value="1"/>
</dbReference>
<dbReference type="EC" id="3.4.16.-" evidence="6"/>
<dbReference type="eggNOG" id="KOG1282">
    <property type="taxonomic scope" value="Eukaryota"/>
</dbReference>
<evidence type="ECO:0000313" key="8">
    <source>
        <dbReference type="Proteomes" id="UP000054988"/>
    </source>
</evidence>
<protein>
    <recommendedName>
        <fullName evidence="6">Carboxypeptidase</fullName>
        <ecNumber evidence="6">3.4.16.-</ecNumber>
    </recommendedName>
</protein>
<keyword evidence="4 6" id="KW-0378">Hydrolase</keyword>
<evidence type="ECO:0000256" key="5">
    <source>
        <dbReference type="ARBA" id="ARBA00023180"/>
    </source>
</evidence>
<dbReference type="PANTHER" id="PTHR11802:SF452">
    <property type="entry name" value="CARBOXYPEPTIDASE"/>
    <property type="match status" value="1"/>
</dbReference>
<dbReference type="Gene3D" id="1.10.287.410">
    <property type="match status" value="1"/>
</dbReference>
<feature type="chain" id="PRO_5006774288" description="Carboxypeptidase" evidence="6">
    <location>
        <begin position="17"/>
        <end position="348"/>
    </location>
</feature>
<name>A0A0W0FN90_MONRR</name>
<comment type="caution">
    <text evidence="7">The sequence shown here is derived from an EMBL/GenBank/DDBJ whole genome shotgun (WGS) entry which is preliminary data.</text>
</comment>
<evidence type="ECO:0000256" key="4">
    <source>
        <dbReference type="ARBA" id="ARBA00022801"/>
    </source>
</evidence>
<evidence type="ECO:0000256" key="6">
    <source>
        <dbReference type="RuleBase" id="RU361156"/>
    </source>
</evidence>
<dbReference type="Proteomes" id="UP000054988">
    <property type="component" value="Unassembled WGS sequence"/>
</dbReference>